<dbReference type="Gene3D" id="3.30.70.360">
    <property type="match status" value="1"/>
</dbReference>
<accession>A0A934X6V5</accession>
<dbReference type="PANTHER" id="PTHR11014">
    <property type="entry name" value="PEPTIDASE M20 FAMILY MEMBER"/>
    <property type="match status" value="1"/>
</dbReference>
<comment type="caution">
    <text evidence="2">The sequence shown here is derived from an EMBL/GenBank/DDBJ whole genome shotgun (WGS) entry which is preliminary data.</text>
</comment>
<dbReference type="SUPFAM" id="SSF53187">
    <property type="entry name" value="Zn-dependent exopeptidases"/>
    <property type="match status" value="1"/>
</dbReference>
<evidence type="ECO:0000313" key="2">
    <source>
        <dbReference type="EMBL" id="MBK6301268.1"/>
    </source>
</evidence>
<sequence>MRLAQALGVQEWMVHHRRHLHQHPEVGLDLPQTHDYVASVLRDLGYEVEVHRAAGVTARVAGSAPDGTVSVLRADMDALPVTERVELSFRSLHEGAMHACGHDLHMAMLLGAAQVLADHPPRRDTVLAFQPGEEADRGALPLLEHTNLGFAGPATAFAVHVHALAPPGTILVRPGVFWPTATGSRSSLPGQAAMPASRTSWATRSKPRARSPCGFATAWPRLDAARRSWPPSLRAGAATPST</sequence>
<dbReference type="Gene3D" id="3.40.630.10">
    <property type="entry name" value="Zn peptidases"/>
    <property type="match status" value="1"/>
</dbReference>
<dbReference type="Proteomes" id="UP000718281">
    <property type="component" value="Unassembled WGS sequence"/>
</dbReference>
<dbReference type="EMBL" id="JADIXZ010000004">
    <property type="protein sequence ID" value="MBK6301268.1"/>
    <property type="molecule type" value="Genomic_DNA"/>
</dbReference>
<proteinExistence type="predicted"/>
<dbReference type="InterPro" id="IPR002933">
    <property type="entry name" value="Peptidase_M20"/>
</dbReference>
<name>A0A934X6V5_9MICO</name>
<evidence type="ECO:0000313" key="3">
    <source>
        <dbReference type="Proteomes" id="UP000718281"/>
    </source>
</evidence>
<protein>
    <submittedName>
        <fullName evidence="2">M20/M25/M40 family metallo-hydrolase</fullName>
    </submittedName>
</protein>
<dbReference type="AlphaFoldDB" id="A0A934X6V5"/>
<dbReference type="GO" id="GO:0016787">
    <property type="term" value="F:hydrolase activity"/>
    <property type="evidence" value="ECO:0007669"/>
    <property type="project" value="InterPro"/>
</dbReference>
<dbReference type="Pfam" id="PF01546">
    <property type="entry name" value="Peptidase_M20"/>
    <property type="match status" value="1"/>
</dbReference>
<evidence type="ECO:0000256" key="1">
    <source>
        <dbReference type="SAM" id="MobiDB-lite"/>
    </source>
</evidence>
<organism evidence="2 3">
    <name type="scientific">Candidatus Phosphoribacter hodrii</name>
    <dbReference type="NCBI Taxonomy" id="2953743"/>
    <lineage>
        <taxon>Bacteria</taxon>
        <taxon>Bacillati</taxon>
        <taxon>Actinomycetota</taxon>
        <taxon>Actinomycetes</taxon>
        <taxon>Micrococcales</taxon>
        <taxon>Dermatophilaceae</taxon>
        <taxon>Candidatus Phosphoribacter</taxon>
    </lineage>
</organism>
<dbReference type="PANTHER" id="PTHR11014:SF63">
    <property type="entry name" value="METALLOPEPTIDASE, PUTATIVE (AFU_ORTHOLOGUE AFUA_6G09600)-RELATED"/>
    <property type="match status" value="1"/>
</dbReference>
<feature type="region of interest" description="Disordered" evidence="1">
    <location>
        <begin position="183"/>
        <end position="214"/>
    </location>
</feature>
<reference evidence="2 3" key="1">
    <citation type="submission" date="2020-10" db="EMBL/GenBank/DDBJ databases">
        <title>Connecting structure to function with the recovery of over 1000 high-quality activated sludge metagenome-assembled genomes encoding full-length rRNA genes using long-read sequencing.</title>
        <authorList>
            <person name="Singleton C.M."/>
            <person name="Petriglieri F."/>
            <person name="Kristensen J.M."/>
            <person name="Kirkegaard R.H."/>
            <person name="Michaelsen T.Y."/>
            <person name="Andersen M.H."/>
            <person name="Karst S.M."/>
            <person name="Dueholm M.S."/>
            <person name="Nielsen P.H."/>
            <person name="Albertsen M."/>
        </authorList>
    </citation>
    <scope>NUCLEOTIDE SEQUENCE [LARGE SCALE GENOMIC DNA]</scope>
    <source>
        <strain evidence="2">AalE_18-Q3-R2-46_BAT3C.188</strain>
    </source>
</reference>
<gene>
    <name evidence="2" type="ORF">IPF40_09545</name>
</gene>
<dbReference type="InterPro" id="IPR017439">
    <property type="entry name" value="Amidohydrolase"/>
</dbReference>